<gene>
    <name evidence="1" type="ORF">DVH24_003250</name>
</gene>
<dbReference type="AlphaFoldDB" id="A0A498IL97"/>
<proteinExistence type="predicted"/>
<dbReference type="Proteomes" id="UP000290289">
    <property type="component" value="Chromosome 11"/>
</dbReference>
<evidence type="ECO:0000313" key="1">
    <source>
        <dbReference type="EMBL" id="RXH82752.1"/>
    </source>
</evidence>
<reference evidence="1 2" key="1">
    <citation type="submission" date="2018-10" db="EMBL/GenBank/DDBJ databases">
        <title>A high-quality apple genome assembly.</title>
        <authorList>
            <person name="Hu J."/>
        </authorList>
    </citation>
    <scope>NUCLEOTIDE SEQUENCE [LARGE SCALE GENOMIC DNA]</scope>
    <source>
        <strain evidence="2">cv. HFTH1</strain>
        <tissue evidence="1">Young leaf</tissue>
    </source>
</reference>
<organism evidence="1 2">
    <name type="scientific">Malus domestica</name>
    <name type="common">Apple</name>
    <name type="synonym">Pyrus malus</name>
    <dbReference type="NCBI Taxonomy" id="3750"/>
    <lineage>
        <taxon>Eukaryota</taxon>
        <taxon>Viridiplantae</taxon>
        <taxon>Streptophyta</taxon>
        <taxon>Embryophyta</taxon>
        <taxon>Tracheophyta</taxon>
        <taxon>Spermatophyta</taxon>
        <taxon>Magnoliopsida</taxon>
        <taxon>eudicotyledons</taxon>
        <taxon>Gunneridae</taxon>
        <taxon>Pentapetalae</taxon>
        <taxon>rosids</taxon>
        <taxon>fabids</taxon>
        <taxon>Rosales</taxon>
        <taxon>Rosaceae</taxon>
        <taxon>Amygdaloideae</taxon>
        <taxon>Maleae</taxon>
        <taxon>Malus</taxon>
    </lineage>
</organism>
<sequence length="71" mass="8118">MGKSEMKLLTAMNLSILSCRCPGQRYLFDWLLDKTILQPRDSRRQLLIHGSKGESLYSEICSNILIISAIF</sequence>
<comment type="caution">
    <text evidence="1">The sequence shown here is derived from an EMBL/GenBank/DDBJ whole genome shotgun (WGS) entry which is preliminary data.</text>
</comment>
<dbReference type="EMBL" id="RDQH01000337">
    <property type="protein sequence ID" value="RXH82752.1"/>
    <property type="molecule type" value="Genomic_DNA"/>
</dbReference>
<dbReference type="PROSITE" id="PS51257">
    <property type="entry name" value="PROKAR_LIPOPROTEIN"/>
    <property type="match status" value="1"/>
</dbReference>
<evidence type="ECO:0000313" key="2">
    <source>
        <dbReference type="Proteomes" id="UP000290289"/>
    </source>
</evidence>
<keyword evidence="2" id="KW-1185">Reference proteome</keyword>
<protein>
    <submittedName>
        <fullName evidence="1">Uncharacterized protein</fullName>
    </submittedName>
</protein>
<accession>A0A498IL97</accession>
<name>A0A498IL97_MALDO</name>